<keyword evidence="10" id="KW-0969">Cilium</keyword>
<dbReference type="PANTHER" id="PTHR34933">
    <property type="entry name" value="FLAGELLAR L-RING PROTEIN"/>
    <property type="match status" value="1"/>
</dbReference>
<keyword evidence="3" id="KW-0732">Signal</keyword>
<keyword evidence="10" id="KW-0282">Flagellum</keyword>
<dbReference type="HAMAP" id="MF_00415">
    <property type="entry name" value="FlgH"/>
    <property type="match status" value="1"/>
</dbReference>
<feature type="region of interest" description="Disordered" evidence="8">
    <location>
        <begin position="117"/>
        <end position="163"/>
    </location>
</feature>
<protein>
    <recommendedName>
        <fullName evidence="7">Flagellar L-ring protein</fullName>
    </recommendedName>
    <alternativeName>
        <fullName evidence="7">Basal body L-ring protein</fullName>
    </alternativeName>
</protein>
<proteinExistence type="inferred from homology"/>
<keyword evidence="10" id="KW-0966">Cell projection</keyword>
<dbReference type="GO" id="GO:0009279">
    <property type="term" value="C:cell outer membrane"/>
    <property type="evidence" value="ECO:0007669"/>
    <property type="project" value="UniProtKB-SubCell"/>
</dbReference>
<dbReference type="PANTHER" id="PTHR34933:SF1">
    <property type="entry name" value="FLAGELLAR L-RING PROTEIN"/>
    <property type="match status" value="1"/>
</dbReference>
<dbReference type="GO" id="GO:0009427">
    <property type="term" value="C:bacterial-type flagellum basal body, distal rod, L ring"/>
    <property type="evidence" value="ECO:0007669"/>
    <property type="project" value="InterPro"/>
</dbReference>
<sequence>MINKNLFNNLFNKLFSGLFNISNKMKRLKHRNKIIFAVMMITGLSFTLSGCAGNITPPKSMIPPTYVKPTSKNSIIHKKIAGSLWTGSASGANLFTDNTAFTLNDIVTIIVNDQTSAQDSSGTTLSKNSSGNGSFSFGSSTSKPTGYSGSNVESFDGGGGVTDSGQISTTIEAQVVKVYPNGNLELKGERTVSLNREKRYILIKGIARPVDITPANTIISSQLADERIWINGQGPVNWQEGTGWLYRLMNFLWPF</sequence>
<name>A0A519BG03_ACIG2</name>
<dbReference type="Proteomes" id="UP000316562">
    <property type="component" value="Unassembled WGS sequence"/>
</dbReference>
<accession>A0A519BG03</accession>
<feature type="transmembrane region" description="Helical" evidence="9">
    <location>
        <begin position="34"/>
        <end position="55"/>
    </location>
</feature>
<evidence type="ECO:0000256" key="4">
    <source>
        <dbReference type="ARBA" id="ARBA00023136"/>
    </source>
</evidence>
<evidence type="ECO:0000256" key="1">
    <source>
        <dbReference type="ARBA" id="ARBA00002591"/>
    </source>
</evidence>
<evidence type="ECO:0000256" key="5">
    <source>
        <dbReference type="ARBA" id="ARBA00023143"/>
    </source>
</evidence>
<keyword evidence="9" id="KW-0812">Transmembrane</keyword>
<evidence type="ECO:0000256" key="9">
    <source>
        <dbReference type="SAM" id="Phobius"/>
    </source>
</evidence>
<keyword evidence="4 7" id="KW-0472">Membrane</keyword>
<dbReference type="Pfam" id="PF02107">
    <property type="entry name" value="FlgH"/>
    <property type="match status" value="1"/>
</dbReference>
<evidence type="ECO:0000313" key="11">
    <source>
        <dbReference type="Proteomes" id="UP000316562"/>
    </source>
</evidence>
<dbReference type="InterPro" id="IPR000527">
    <property type="entry name" value="Flag_Lring"/>
</dbReference>
<keyword evidence="6 7" id="KW-0998">Cell outer membrane</keyword>
<evidence type="ECO:0000256" key="3">
    <source>
        <dbReference type="ARBA" id="ARBA00022729"/>
    </source>
</evidence>
<feature type="compositionally biased region" description="Low complexity" evidence="8">
    <location>
        <begin position="126"/>
        <end position="146"/>
    </location>
</feature>
<dbReference type="GO" id="GO:0071973">
    <property type="term" value="P:bacterial-type flagellum-dependent cell motility"/>
    <property type="evidence" value="ECO:0007669"/>
    <property type="project" value="InterPro"/>
</dbReference>
<evidence type="ECO:0000256" key="7">
    <source>
        <dbReference type="HAMAP-Rule" id="MF_00415"/>
    </source>
</evidence>
<evidence type="ECO:0000256" key="8">
    <source>
        <dbReference type="SAM" id="MobiDB-lite"/>
    </source>
</evidence>
<gene>
    <name evidence="7" type="primary">flgH</name>
    <name evidence="10" type="ORF">EVJ46_08350</name>
</gene>
<dbReference type="EMBL" id="SGBC01000003">
    <property type="protein sequence ID" value="RZD16188.1"/>
    <property type="molecule type" value="Genomic_DNA"/>
</dbReference>
<evidence type="ECO:0000313" key="10">
    <source>
        <dbReference type="EMBL" id="RZD16188.1"/>
    </source>
</evidence>
<comment type="subcellular location">
    <subcellularLocation>
        <location evidence="7">Cell outer membrane</location>
    </subcellularLocation>
    <subcellularLocation>
        <location evidence="7">Bacterial flagellum basal body</location>
    </subcellularLocation>
</comment>
<comment type="function">
    <text evidence="1 7">Assembles around the rod to form the L-ring and probably protects the motor/basal body from shearing forces during rotation.</text>
</comment>
<comment type="similarity">
    <text evidence="2 7">Belongs to the FlgH family.</text>
</comment>
<keyword evidence="5 7" id="KW-0975">Bacterial flagellum</keyword>
<evidence type="ECO:0000256" key="6">
    <source>
        <dbReference type="ARBA" id="ARBA00023237"/>
    </source>
</evidence>
<dbReference type="GO" id="GO:0003774">
    <property type="term" value="F:cytoskeletal motor activity"/>
    <property type="evidence" value="ECO:0007669"/>
    <property type="project" value="InterPro"/>
</dbReference>
<keyword evidence="9" id="KW-1133">Transmembrane helix</keyword>
<dbReference type="AlphaFoldDB" id="A0A519BG03"/>
<comment type="subunit">
    <text evidence="7">The basal body constitutes a major portion of the flagellar organelle and consists of four rings (L,P,S, and M) mounted on a central rod.</text>
</comment>
<organism evidence="10 11">
    <name type="scientific">Acididesulfobacter guangdongensis</name>
    <dbReference type="NCBI Taxonomy" id="2597225"/>
    <lineage>
        <taxon>Bacteria</taxon>
        <taxon>Deltaproteobacteria</taxon>
        <taxon>Candidatus Acidulodesulfobacterales</taxon>
        <taxon>Candidatus Acididesulfobacter</taxon>
    </lineage>
</organism>
<reference evidence="10 11" key="1">
    <citation type="journal article" date="2019" name="ISME J.">
        <title>Insights into ecological role of a new deltaproteobacterial order Candidatus Acidulodesulfobacterales by metagenomics and metatranscriptomics.</title>
        <authorList>
            <person name="Tan S."/>
            <person name="Liu J."/>
            <person name="Fang Y."/>
            <person name="Hedlund B.P."/>
            <person name="Lian Z.H."/>
            <person name="Huang L.Y."/>
            <person name="Li J.T."/>
            <person name="Huang L.N."/>
            <person name="Li W.J."/>
            <person name="Jiang H.C."/>
            <person name="Dong H.L."/>
            <person name="Shu W.S."/>
        </authorList>
    </citation>
    <scope>NUCLEOTIDE SEQUENCE [LARGE SCALE GENOMIC DNA]</scope>
    <source>
        <strain evidence="10">AP2</strain>
    </source>
</reference>
<dbReference type="PRINTS" id="PR01008">
    <property type="entry name" value="FLGLRINGFLGH"/>
</dbReference>
<comment type="caution">
    <text evidence="10">The sequence shown here is derived from an EMBL/GenBank/DDBJ whole genome shotgun (WGS) entry which is preliminary data.</text>
</comment>
<evidence type="ECO:0000256" key="2">
    <source>
        <dbReference type="ARBA" id="ARBA00006929"/>
    </source>
</evidence>